<feature type="region of interest" description="Disordered" evidence="7">
    <location>
        <begin position="211"/>
        <end position="233"/>
    </location>
</feature>
<feature type="domain" description="FHA" evidence="8">
    <location>
        <begin position="11"/>
        <end position="66"/>
    </location>
</feature>
<protein>
    <recommendedName>
        <fullName evidence="12">SMAD/FHA domain-containing protein</fullName>
    </recommendedName>
</protein>
<dbReference type="Pfam" id="PF17123">
    <property type="entry name" value="zf-RING_11"/>
    <property type="match status" value="1"/>
</dbReference>
<dbReference type="PROSITE" id="PS50006">
    <property type="entry name" value="FHA_DOMAIN"/>
    <property type="match status" value="1"/>
</dbReference>
<evidence type="ECO:0000256" key="6">
    <source>
        <dbReference type="PROSITE-ProRule" id="PRU00175"/>
    </source>
</evidence>
<evidence type="ECO:0000313" key="10">
    <source>
        <dbReference type="EMBL" id="KXN67793.1"/>
    </source>
</evidence>
<dbReference type="OrthoDB" id="687730at2759"/>
<dbReference type="Gene3D" id="2.60.200.20">
    <property type="match status" value="1"/>
</dbReference>
<dbReference type="GO" id="GO:0032153">
    <property type="term" value="C:cell division site"/>
    <property type="evidence" value="ECO:0007669"/>
    <property type="project" value="TreeGrafter"/>
</dbReference>
<dbReference type="InterPro" id="IPR000253">
    <property type="entry name" value="FHA_dom"/>
</dbReference>
<dbReference type="GO" id="GO:0006511">
    <property type="term" value="P:ubiquitin-dependent protein catabolic process"/>
    <property type="evidence" value="ECO:0007669"/>
    <property type="project" value="TreeGrafter"/>
</dbReference>
<dbReference type="Proteomes" id="UP000070444">
    <property type="component" value="Unassembled WGS sequence"/>
</dbReference>
<gene>
    <name evidence="10" type="ORF">CONCODRAFT_42468</name>
</gene>
<dbReference type="AlphaFoldDB" id="A0A137NY43"/>
<evidence type="ECO:0000259" key="8">
    <source>
        <dbReference type="PROSITE" id="PS50006"/>
    </source>
</evidence>
<evidence type="ECO:0000256" key="7">
    <source>
        <dbReference type="SAM" id="MobiDB-lite"/>
    </source>
</evidence>
<evidence type="ECO:0000256" key="5">
    <source>
        <dbReference type="ARBA" id="ARBA00022833"/>
    </source>
</evidence>
<dbReference type="InterPro" id="IPR008984">
    <property type="entry name" value="SMAD_FHA_dom_sf"/>
</dbReference>
<dbReference type="SMART" id="SM00184">
    <property type="entry name" value="RING"/>
    <property type="match status" value="1"/>
</dbReference>
<dbReference type="GO" id="GO:0061630">
    <property type="term" value="F:ubiquitin protein ligase activity"/>
    <property type="evidence" value="ECO:0007669"/>
    <property type="project" value="TreeGrafter"/>
</dbReference>
<dbReference type="Pfam" id="PF00498">
    <property type="entry name" value="FHA"/>
    <property type="match status" value="1"/>
</dbReference>
<evidence type="ECO:0008006" key="12">
    <source>
        <dbReference type="Google" id="ProtNLM"/>
    </source>
</evidence>
<dbReference type="STRING" id="796925.A0A137NY43"/>
<dbReference type="SUPFAM" id="SSF57850">
    <property type="entry name" value="RING/U-box"/>
    <property type="match status" value="1"/>
</dbReference>
<keyword evidence="2" id="KW-0479">Metal-binding</keyword>
<dbReference type="SMART" id="SM00240">
    <property type="entry name" value="FHA"/>
    <property type="match status" value="1"/>
</dbReference>
<dbReference type="InterPro" id="IPR001841">
    <property type="entry name" value="Znf_RING"/>
</dbReference>
<dbReference type="GO" id="GO:0005829">
    <property type="term" value="C:cytosol"/>
    <property type="evidence" value="ECO:0007669"/>
    <property type="project" value="TreeGrafter"/>
</dbReference>
<dbReference type="PROSITE" id="PS50089">
    <property type="entry name" value="ZF_RING_2"/>
    <property type="match status" value="1"/>
</dbReference>
<keyword evidence="11" id="KW-1185">Reference proteome</keyword>
<feature type="region of interest" description="Disordered" evidence="7">
    <location>
        <begin position="305"/>
        <end position="334"/>
    </location>
</feature>
<keyword evidence="3 6" id="KW-0863">Zinc-finger</keyword>
<accession>A0A137NY43</accession>
<dbReference type="InterPro" id="IPR013083">
    <property type="entry name" value="Znf_RING/FYVE/PHD"/>
</dbReference>
<dbReference type="Gene3D" id="3.30.40.10">
    <property type="entry name" value="Zinc/RING finger domain, C3HC4 (zinc finger)"/>
    <property type="match status" value="1"/>
</dbReference>
<dbReference type="GO" id="GO:0016567">
    <property type="term" value="P:protein ubiquitination"/>
    <property type="evidence" value="ECO:0007669"/>
    <property type="project" value="TreeGrafter"/>
</dbReference>
<keyword evidence="1" id="KW-0808">Transferase</keyword>
<dbReference type="GO" id="GO:0008270">
    <property type="term" value="F:zinc ion binding"/>
    <property type="evidence" value="ECO:0007669"/>
    <property type="project" value="UniProtKB-KW"/>
</dbReference>
<evidence type="ECO:0000256" key="3">
    <source>
        <dbReference type="ARBA" id="ARBA00022771"/>
    </source>
</evidence>
<sequence length="334" mass="36734">MEREVPDSLILKVGRYTDKVPPTPNRIAFKSKVVSRTHAEIWAQSGQFYIKDTCSSSGTFLNHVRLSSPNQESRPFPLKDGDIIQLGVDYQGGTQDVFRCVKIRLEINRSWQKDTDNPFRMKALQTLESLKKNLQGSAKALTGTEDSGECCICLCSIQAFQALFVAPCSHTYHFKCIKPLVLTGPSFVCPLCRTYADLEADVCVDDDIQEESAQDKAKSEELEPGISQDDHSNQRQLQNGMVDNEPTSSTARPILQVNSLIDGSLNEPIRIEPISVPQSPHVSHFADGECATPGNSNRLAFITSTSQERSISAPNPHGRQVNGSSGEVSIDPIA</sequence>
<reference evidence="10 11" key="1">
    <citation type="journal article" date="2015" name="Genome Biol. Evol.">
        <title>Phylogenomic analyses indicate that early fungi evolved digesting cell walls of algal ancestors of land plants.</title>
        <authorList>
            <person name="Chang Y."/>
            <person name="Wang S."/>
            <person name="Sekimoto S."/>
            <person name="Aerts A.L."/>
            <person name="Choi C."/>
            <person name="Clum A."/>
            <person name="LaButti K.M."/>
            <person name="Lindquist E.A."/>
            <person name="Yee Ngan C."/>
            <person name="Ohm R.A."/>
            <person name="Salamov A.A."/>
            <person name="Grigoriev I.V."/>
            <person name="Spatafora J.W."/>
            <person name="Berbee M.L."/>
        </authorList>
    </citation>
    <scope>NUCLEOTIDE SEQUENCE [LARGE SCALE GENOMIC DNA]</scope>
    <source>
        <strain evidence="10 11">NRRL 28638</strain>
    </source>
</reference>
<keyword evidence="4" id="KW-0833">Ubl conjugation pathway</keyword>
<evidence type="ECO:0000313" key="11">
    <source>
        <dbReference type="Proteomes" id="UP000070444"/>
    </source>
</evidence>
<dbReference type="GO" id="GO:0000151">
    <property type="term" value="C:ubiquitin ligase complex"/>
    <property type="evidence" value="ECO:0007669"/>
    <property type="project" value="TreeGrafter"/>
</dbReference>
<organism evidence="10 11">
    <name type="scientific">Conidiobolus coronatus (strain ATCC 28846 / CBS 209.66 / NRRL 28638)</name>
    <name type="common">Delacroixia coronata</name>
    <dbReference type="NCBI Taxonomy" id="796925"/>
    <lineage>
        <taxon>Eukaryota</taxon>
        <taxon>Fungi</taxon>
        <taxon>Fungi incertae sedis</taxon>
        <taxon>Zoopagomycota</taxon>
        <taxon>Entomophthoromycotina</taxon>
        <taxon>Entomophthoromycetes</taxon>
        <taxon>Entomophthorales</taxon>
        <taxon>Ancylistaceae</taxon>
        <taxon>Conidiobolus</taxon>
    </lineage>
</organism>
<dbReference type="SUPFAM" id="SSF49879">
    <property type="entry name" value="SMAD/FHA domain"/>
    <property type="match status" value="1"/>
</dbReference>
<dbReference type="EMBL" id="KQ964612">
    <property type="protein sequence ID" value="KXN67793.1"/>
    <property type="molecule type" value="Genomic_DNA"/>
</dbReference>
<dbReference type="PANTHER" id="PTHR15067">
    <property type="entry name" value="E3 UBIQUITIN-PROTEIN LIGASE RNF8"/>
    <property type="match status" value="1"/>
</dbReference>
<evidence type="ECO:0000256" key="4">
    <source>
        <dbReference type="ARBA" id="ARBA00022786"/>
    </source>
</evidence>
<keyword evidence="5" id="KW-0862">Zinc</keyword>
<evidence type="ECO:0000259" key="9">
    <source>
        <dbReference type="PROSITE" id="PS50089"/>
    </source>
</evidence>
<proteinExistence type="predicted"/>
<evidence type="ECO:0000256" key="1">
    <source>
        <dbReference type="ARBA" id="ARBA00022679"/>
    </source>
</evidence>
<feature type="domain" description="RING-type" evidence="9">
    <location>
        <begin position="150"/>
        <end position="193"/>
    </location>
</feature>
<evidence type="ECO:0000256" key="2">
    <source>
        <dbReference type="ARBA" id="ARBA00022723"/>
    </source>
</evidence>
<name>A0A137NY43_CONC2</name>
<dbReference type="PANTHER" id="PTHR15067:SF7">
    <property type="entry name" value="E3 UBIQUITIN-PROTEIN LIGASE DMA1-RELATED"/>
    <property type="match status" value="1"/>
</dbReference>